<dbReference type="Gene3D" id="3.40.630.30">
    <property type="match status" value="1"/>
</dbReference>
<evidence type="ECO:0000256" key="8">
    <source>
        <dbReference type="ARBA" id="ARBA00022833"/>
    </source>
</evidence>
<dbReference type="GO" id="GO:0045893">
    <property type="term" value="P:positive regulation of DNA-templated transcription"/>
    <property type="evidence" value="ECO:0007669"/>
    <property type="project" value="UniProtKB-ARBA"/>
</dbReference>
<dbReference type="PANTHER" id="PTHR10615">
    <property type="entry name" value="HISTONE ACETYLTRANSFERASE"/>
    <property type="match status" value="1"/>
</dbReference>
<evidence type="ECO:0000313" key="31">
    <source>
        <dbReference type="Proteomes" id="UP001501920"/>
    </source>
</evidence>
<evidence type="ECO:0000256" key="16">
    <source>
        <dbReference type="ARBA" id="ARBA00047557"/>
    </source>
</evidence>
<evidence type="ECO:0000256" key="24">
    <source>
        <dbReference type="ARBA" id="ARBA00078544"/>
    </source>
</evidence>
<dbReference type="Gene3D" id="2.30.30.140">
    <property type="match status" value="1"/>
</dbReference>
<keyword evidence="9" id="KW-0007">Acetylation</keyword>
<reference evidence="30" key="3">
    <citation type="submission" date="2025-09" db="UniProtKB">
        <authorList>
            <consortium name="Ensembl"/>
        </authorList>
    </citation>
    <scope>IDENTIFICATION</scope>
</reference>
<keyword evidence="4" id="KW-0808">Transferase</keyword>
<dbReference type="GeneTree" id="ENSGT00940000163054"/>
<evidence type="ECO:0000259" key="29">
    <source>
        <dbReference type="PROSITE" id="PS51726"/>
    </source>
</evidence>
<dbReference type="InterPro" id="IPR025995">
    <property type="entry name" value="Tudor-knot"/>
</dbReference>
<evidence type="ECO:0000256" key="5">
    <source>
        <dbReference type="ARBA" id="ARBA00022723"/>
    </source>
</evidence>
<evidence type="ECO:0000256" key="4">
    <source>
        <dbReference type="ARBA" id="ARBA00022679"/>
    </source>
</evidence>
<dbReference type="Ensembl" id="ENSPNAT00000083759.1">
    <property type="protein sequence ID" value="ENSPNAP00000081536.1"/>
    <property type="gene ID" value="ENSPNAG00000003741.2"/>
</dbReference>
<comment type="catalytic activity">
    <reaction evidence="15">
        <text>(S)-lactoyl-CoA + L-lysyl-[protein] = N(6)-[(S)-lactoyl]-L-lysyl-[protein] + CoA + H(+)</text>
        <dbReference type="Rhea" id="RHEA:61996"/>
        <dbReference type="Rhea" id="RHEA-COMP:9752"/>
        <dbReference type="Rhea" id="RHEA-COMP:19466"/>
        <dbReference type="ChEBI" id="CHEBI:15378"/>
        <dbReference type="ChEBI" id="CHEBI:29969"/>
        <dbReference type="ChEBI" id="CHEBI:57287"/>
        <dbReference type="ChEBI" id="CHEBI:231527"/>
        <dbReference type="ChEBI" id="CHEBI:231528"/>
    </reaction>
    <physiologicalReaction direction="left-to-right" evidence="15">
        <dbReference type="Rhea" id="RHEA:61997"/>
    </physiologicalReaction>
</comment>
<evidence type="ECO:0000256" key="26">
    <source>
        <dbReference type="ARBA" id="ARBA00081819"/>
    </source>
</evidence>
<evidence type="ECO:0000256" key="19">
    <source>
        <dbReference type="ARBA" id="ARBA00073520"/>
    </source>
</evidence>
<keyword evidence="11" id="KW-0804">Transcription</keyword>
<evidence type="ECO:0000256" key="27">
    <source>
        <dbReference type="PIRSR" id="PIRSR602717-51"/>
    </source>
</evidence>
<evidence type="ECO:0000256" key="1">
    <source>
        <dbReference type="ARBA" id="ARBA00004123"/>
    </source>
</evidence>
<comment type="catalytic activity">
    <reaction evidence="18">
        <text>L-lysyl-[histone] + acetyl-CoA = N(6)-acetyl-L-lysyl-[histone] + CoA + H(+)</text>
        <dbReference type="Rhea" id="RHEA:21992"/>
        <dbReference type="Rhea" id="RHEA-COMP:9845"/>
        <dbReference type="Rhea" id="RHEA-COMP:11338"/>
        <dbReference type="ChEBI" id="CHEBI:15378"/>
        <dbReference type="ChEBI" id="CHEBI:29969"/>
        <dbReference type="ChEBI" id="CHEBI:57287"/>
        <dbReference type="ChEBI" id="CHEBI:57288"/>
        <dbReference type="ChEBI" id="CHEBI:61930"/>
        <dbReference type="EC" id="2.3.1.48"/>
    </reaction>
    <physiologicalReaction direction="left-to-right" evidence="18">
        <dbReference type="Rhea" id="RHEA:21993"/>
    </physiologicalReaction>
</comment>
<dbReference type="GO" id="GO:1901701">
    <property type="term" value="P:cellular response to oxygen-containing compound"/>
    <property type="evidence" value="ECO:0007669"/>
    <property type="project" value="UniProtKB-ARBA"/>
</dbReference>
<keyword evidence="10" id="KW-0805">Transcription regulation</keyword>
<feature type="region of interest" description="Disordered" evidence="28">
    <location>
        <begin position="70"/>
        <end position="95"/>
    </location>
</feature>
<dbReference type="EC" id="2.3.1.48" evidence="3"/>
<dbReference type="InterPro" id="IPR002717">
    <property type="entry name" value="HAT_MYST-type"/>
</dbReference>
<evidence type="ECO:0000313" key="30">
    <source>
        <dbReference type="Ensembl" id="ENSPNAP00000081536.1"/>
    </source>
</evidence>
<evidence type="ECO:0000256" key="17">
    <source>
        <dbReference type="ARBA" id="ARBA00047752"/>
    </source>
</evidence>
<dbReference type="SMART" id="SM00298">
    <property type="entry name" value="CHROMO"/>
    <property type="match status" value="1"/>
</dbReference>
<dbReference type="GO" id="GO:0035267">
    <property type="term" value="C:NuA4 histone acetyltransferase complex"/>
    <property type="evidence" value="ECO:0007669"/>
    <property type="project" value="TreeGrafter"/>
</dbReference>
<dbReference type="InterPro" id="IPR040706">
    <property type="entry name" value="Zf-MYST"/>
</dbReference>
<keyword evidence="14" id="KW-0012">Acyltransferase</keyword>
<evidence type="ECO:0000256" key="18">
    <source>
        <dbReference type="ARBA" id="ARBA00048940"/>
    </source>
</evidence>
<reference evidence="30 31" key="1">
    <citation type="submission" date="2020-10" db="EMBL/GenBank/DDBJ databases">
        <title>Pygocentrus nattereri (red-bellied piranha) genome, fPygNat1, primary haplotype.</title>
        <authorList>
            <person name="Myers G."/>
            <person name="Meyer A."/>
            <person name="Karagic N."/>
            <person name="Pippel M."/>
            <person name="Winkler S."/>
            <person name="Tracey A."/>
            <person name="Wood J."/>
            <person name="Formenti G."/>
            <person name="Howe K."/>
            <person name="Fedrigo O."/>
            <person name="Jarvis E.D."/>
        </authorList>
    </citation>
    <scope>NUCLEOTIDE SEQUENCE [LARGE SCALE GENOMIC DNA]</scope>
</reference>
<evidence type="ECO:0000256" key="11">
    <source>
        <dbReference type="ARBA" id="ARBA00023163"/>
    </source>
</evidence>
<dbReference type="Pfam" id="PF11717">
    <property type="entry name" value="Tudor-knot"/>
    <property type="match status" value="1"/>
</dbReference>
<keyword evidence="31" id="KW-1185">Reference proteome</keyword>
<keyword evidence="8" id="KW-0862">Zinc</keyword>
<evidence type="ECO:0000256" key="25">
    <source>
        <dbReference type="ARBA" id="ARBA00078969"/>
    </source>
</evidence>
<proteinExistence type="inferred from homology"/>
<dbReference type="AlphaFoldDB" id="A0AAR2M413"/>
<dbReference type="PROSITE" id="PS51726">
    <property type="entry name" value="MYST_HAT"/>
    <property type="match status" value="1"/>
</dbReference>
<evidence type="ECO:0000256" key="6">
    <source>
        <dbReference type="ARBA" id="ARBA00022763"/>
    </source>
</evidence>
<dbReference type="InterPro" id="IPR050603">
    <property type="entry name" value="MYST_HAT"/>
</dbReference>
<dbReference type="SUPFAM" id="SSF55729">
    <property type="entry name" value="Acyl-CoA N-acyltransferases (Nat)"/>
    <property type="match status" value="1"/>
</dbReference>
<dbReference type="GO" id="GO:0008270">
    <property type="term" value="F:zinc ion binding"/>
    <property type="evidence" value="ECO:0007669"/>
    <property type="project" value="UniProtKB-KW"/>
</dbReference>
<keyword evidence="6" id="KW-0227">DNA damage</keyword>
<keyword evidence="5" id="KW-0479">Metal-binding</keyword>
<dbReference type="FunFam" id="1.10.10.10:FF:000022">
    <property type="entry name" value="Histone acetyltransferase"/>
    <property type="match status" value="1"/>
</dbReference>
<feature type="active site" description="Proton donor/acceptor" evidence="27">
    <location>
        <position position="342"/>
    </location>
</feature>
<dbReference type="Gene3D" id="1.10.10.10">
    <property type="entry name" value="Winged helix-like DNA-binding domain superfamily/Winged helix DNA-binding domain"/>
    <property type="match status" value="1"/>
</dbReference>
<comment type="similarity">
    <text evidence="2">Belongs to the MYST (SAS/MOZ) family.</text>
</comment>
<dbReference type="SUPFAM" id="SSF54160">
    <property type="entry name" value="Chromo domain-like"/>
    <property type="match status" value="1"/>
</dbReference>
<dbReference type="InterPro" id="IPR016181">
    <property type="entry name" value="Acyl_CoA_acyltransferase"/>
</dbReference>
<evidence type="ECO:0000256" key="7">
    <source>
        <dbReference type="ARBA" id="ARBA00022771"/>
    </source>
</evidence>
<evidence type="ECO:0000256" key="3">
    <source>
        <dbReference type="ARBA" id="ARBA00013184"/>
    </source>
</evidence>
<evidence type="ECO:0000256" key="13">
    <source>
        <dbReference type="ARBA" id="ARBA00023242"/>
    </source>
</evidence>
<dbReference type="Pfam" id="PF17772">
    <property type="entry name" value="zf-MYST"/>
    <property type="match status" value="1"/>
</dbReference>
<evidence type="ECO:0000256" key="10">
    <source>
        <dbReference type="ARBA" id="ARBA00023015"/>
    </source>
</evidence>
<evidence type="ECO:0000256" key="14">
    <source>
        <dbReference type="ARBA" id="ARBA00023315"/>
    </source>
</evidence>
<dbReference type="InterPro" id="IPR000953">
    <property type="entry name" value="Chromo/chromo_shadow_dom"/>
</dbReference>
<evidence type="ECO:0000256" key="20">
    <source>
        <dbReference type="ARBA" id="ARBA00075576"/>
    </source>
</evidence>
<keyword evidence="12" id="KW-0234">DNA repair</keyword>
<dbReference type="Gene3D" id="3.30.60.60">
    <property type="entry name" value="N-acetyl transferase-like"/>
    <property type="match status" value="1"/>
</dbReference>
<dbReference type="GO" id="GO:0031981">
    <property type="term" value="C:nuclear lumen"/>
    <property type="evidence" value="ECO:0007669"/>
    <property type="project" value="UniProtKB-ARBA"/>
</dbReference>
<evidence type="ECO:0000256" key="9">
    <source>
        <dbReference type="ARBA" id="ARBA00022990"/>
    </source>
</evidence>
<keyword evidence="7" id="KW-0863">Zinc-finger</keyword>
<sequence>MTDSSVEIVEGCRLPVLRKNQENEDEWPLAEILSVKDTLGRKLYYVHYVDFNKRLDEWVTPDRLDIKKLQFPKKEAKTPTKNGLPGSRPSSPDRDVVREATLDSFYPTYVHCTNGTTRRILPSQPGRKRKNCGTDEDSQDSSDGIPSAPRMTGSLVSDRSHDDIVTRMKNIDCIELGRHRLKPWYFSPYPQELTSLPVLYLCEFCLKYLKSLKCLQRHLTKCNLRHPPGNEIYRKGTISFFEIDGRKNKTYSQNLCLLAKCFLDHKTLYYDTDPFLFYVMTEYDSKGFHIVGYFSKEKESTEDYNVACILTLPPYQRRGYGKLLIEFSYELSKVEGKTGTPEKPLSDLGLLSYRSYWSQTILEILMELKSDNGERPQITINEISEITSVKKEDVISTLQYLNLINYYKGQYILTLSEDIVEGHERAMQKRHLRIDPKCLHFTPKDWSKRGKW</sequence>
<evidence type="ECO:0000256" key="22">
    <source>
        <dbReference type="ARBA" id="ARBA00076578"/>
    </source>
</evidence>
<evidence type="ECO:0000256" key="23">
    <source>
        <dbReference type="ARBA" id="ARBA00077013"/>
    </source>
</evidence>
<dbReference type="InterPro" id="IPR016197">
    <property type="entry name" value="Chromo-like_dom_sf"/>
</dbReference>
<evidence type="ECO:0000256" key="12">
    <source>
        <dbReference type="ARBA" id="ARBA00023204"/>
    </source>
</evidence>
<dbReference type="GO" id="GO:0000724">
    <property type="term" value="P:double-strand break repair via homologous recombination"/>
    <property type="evidence" value="ECO:0007669"/>
    <property type="project" value="TreeGrafter"/>
</dbReference>
<dbReference type="FunFam" id="2.30.30.140:FF:000013">
    <property type="entry name" value="Histone acetyltransferase"/>
    <property type="match status" value="1"/>
</dbReference>
<dbReference type="GO" id="GO:0046972">
    <property type="term" value="F:histone H4K16 acetyltransferase activity"/>
    <property type="evidence" value="ECO:0007669"/>
    <property type="project" value="TreeGrafter"/>
</dbReference>
<comment type="catalytic activity">
    <reaction evidence="17">
        <text>(2E)-butenoyl-CoA + L-lysyl-[protein] = N(6)-(2E)-butenoyl-L-lysyl-[protein] + CoA + H(+)</text>
        <dbReference type="Rhea" id="RHEA:53908"/>
        <dbReference type="Rhea" id="RHEA-COMP:9752"/>
        <dbReference type="Rhea" id="RHEA-COMP:13707"/>
        <dbReference type="ChEBI" id="CHEBI:15378"/>
        <dbReference type="ChEBI" id="CHEBI:29969"/>
        <dbReference type="ChEBI" id="CHEBI:57287"/>
        <dbReference type="ChEBI" id="CHEBI:57332"/>
        <dbReference type="ChEBI" id="CHEBI:137954"/>
    </reaction>
    <physiologicalReaction direction="left-to-right" evidence="17">
        <dbReference type="Rhea" id="RHEA:53909"/>
    </physiologicalReaction>
</comment>
<keyword evidence="13" id="KW-0539">Nucleus</keyword>
<dbReference type="FunFam" id="3.40.630.30:FF:000002">
    <property type="entry name" value="Histone acetyltransferase"/>
    <property type="match status" value="1"/>
</dbReference>
<reference evidence="30" key="2">
    <citation type="submission" date="2025-08" db="UniProtKB">
        <authorList>
            <consortium name="Ensembl"/>
        </authorList>
    </citation>
    <scope>IDENTIFICATION</scope>
</reference>
<evidence type="ECO:0000256" key="28">
    <source>
        <dbReference type="SAM" id="MobiDB-lite"/>
    </source>
</evidence>
<accession>A0AAR2M413</accession>
<dbReference type="GO" id="GO:0003682">
    <property type="term" value="F:chromatin binding"/>
    <property type="evidence" value="ECO:0007669"/>
    <property type="project" value="UniProtKB-ARBA"/>
</dbReference>
<dbReference type="InterPro" id="IPR036388">
    <property type="entry name" value="WH-like_DNA-bd_sf"/>
</dbReference>
<feature type="domain" description="MYST-type HAT" evidence="29">
    <location>
        <begin position="166"/>
        <end position="443"/>
    </location>
</feature>
<evidence type="ECO:0000256" key="21">
    <source>
        <dbReference type="ARBA" id="ARBA00076154"/>
    </source>
</evidence>
<dbReference type="Proteomes" id="UP001501920">
    <property type="component" value="Chromosome 23"/>
</dbReference>
<dbReference type="CDD" id="cd04301">
    <property type="entry name" value="NAT_SF"/>
    <property type="match status" value="1"/>
</dbReference>
<feature type="region of interest" description="Disordered" evidence="28">
    <location>
        <begin position="116"/>
        <end position="159"/>
    </location>
</feature>
<protein>
    <recommendedName>
        <fullName evidence="19">Histone acetyltransferase KAT5</fullName>
        <ecNumber evidence="3">2.3.1.48</ecNumber>
    </recommendedName>
    <alternativeName>
        <fullName evidence="20">60 kDa Tat-interactive protein</fullName>
    </alternativeName>
    <alternativeName>
        <fullName evidence="24">Histone acetyltransferase HTATIP</fullName>
    </alternativeName>
    <alternativeName>
        <fullName evidence="26">Lysine acetyltransferase 5</fullName>
    </alternativeName>
    <alternativeName>
        <fullName evidence="22">Protein 2-hydroxyisobutyryltransferase KAT5</fullName>
    </alternativeName>
    <alternativeName>
        <fullName evidence="21">Protein acetyltransferase KAT5</fullName>
    </alternativeName>
    <alternativeName>
        <fullName evidence="25">Protein crotonyltransferase KAT5</fullName>
    </alternativeName>
    <alternativeName>
        <fullName evidence="23">Protein lactyltransferase KAT5</fullName>
    </alternativeName>
</protein>
<evidence type="ECO:0000256" key="15">
    <source>
        <dbReference type="ARBA" id="ARBA00047411"/>
    </source>
</evidence>
<evidence type="ECO:0000256" key="2">
    <source>
        <dbReference type="ARBA" id="ARBA00010107"/>
    </source>
</evidence>
<organism evidence="30 31">
    <name type="scientific">Pygocentrus nattereri</name>
    <name type="common">Red-bellied piranha</name>
    <dbReference type="NCBI Taxonomy" id="42514"/>
    <lineage>
        <taxon>Eukaryota</taxon>
        <taxon>Metazoa</taxon>
        <taxon>Chordata</taxon>
        <taxon>Craniata</taxon>
        <taxon>Vertebrata</taxon>
        <taxon>Euteleostomi</taxon>
        <taxon>Actinopterygii</taxon>
        <taxon>Neopterygii</taxon>
        <taxon>Teleostei</taxon>
        <taxon>Ostariophysi</taxon>
        <taxon>Characiformes</taxon>
        <taxon>Characoidei</taxon>
        <taxon>Pygocentrus</taxon>
    </lineage>
</organism>
<comment type="subcellular location">
    <subcellularLocation>
        <location evidence="1">Nucleus</location>
    </subcellularLocation>
</comment>
<dbReference type="Pfam" id="PF01853">
    <property type="entry name" value="MOZ_SAS"/>
    <property type="match status" value="1"/>
</dbReference>
<dbReference type="FunFam" id="3.30.60.60:FF:000001">
    <property type="entry name" value="Histone acetyltransferase"/>
    <property type="match status" value="1"/>
</dbReference>
<comment type="catalytic activity">
    <reaction evidence="16">
        <text>2-hydroxyisobutanoyl-CoA + L-lysyl-[protein] = N(6)-(2-hydroxyisobutanoyl)-L-lysyl-[protein] + CoA + H(+)</text>
        <dbReference type="Rhea" id="RHEA:24180"/>
        <dbReference type="Rhea" id="RHEA-COMP:9752"/>
        <dbReference type="Rhea" id="RHEA-COMP:15921"/>
        <dbReference type="ChEBI" id="CHEBI:15378"/>
        <dbReference type="ChEBI" id="CHEBI:29969"/>
        <dbReference type="ChEBI" id="CHEBI:57287"/>
        <dbReference type="ChEBI" id="CHEBI:131780"/>
        <dbReference type="ChEBI" id="CHEBI:144968"/>
    </reaction>
    <physiologicalReaction direction="left-to-right" evidence="16">
        <dbReference type="Rhea" id="RHEA:24181"/>
    </physiologicalReaction>
</comment>
<name>A0AAR2M413_PYGNA</name>
<dbReference type="PANTHER" id="PTHR10615:SF219">
    <property type="entry name" value="HISTONE ACETYLTRANSFERASE KAT5"/>
    <property type="match status" value="1"/>
</dbReference>